<accession>A0AAN6XXX2</accession>
<dbReference type="PROSITE" id="PS51299">
    <property type="entry name" value="HTH_APSES"/>
    <property type="match status" value="1"/>
</dbReference>
<feature type="region of interest" description="Disordered" evidence="1">
    <location>
        <begin position="752"/>
        <end position="774"/>
    </location>
</feature>
<protein>
    <recommendedName>
        <fullName evidence="2">HTH APSES-type domain-containing protein</fullName>
    </recommendedName>
</protein>
<feature type="compositionally biased region" description="Polar residues" evidence="1">
    <location>
        <begin position="752"/>
        <end position="765"/>
    </location>
</feature>
<feature type="region of interest" description="Disordered" evidence="1">
    <location>
        <begin position="364"/>
        <end position="396"/>
    </location>
</feature>
<dbReference type="InterPro" id="IPR003163">
    <property type="entry name" value="Tscrpt_reg_HTH_APSES-type"/>
</dbReference>
<feature type="region of interest" description="Disordered" evidence="1">
    <location>
        <begin position="305"/>
        <end position="325"/>
    </location>
</feature>
<comment type="caution">
    <text evidence="3">The sequence shown here is derived from an EMBL/GenBank/DDBJ whole genome shotgun (WGS) entry which is preliminary data.</text>
</comment>
<feature type="domain" description="HTH APSES-type" evidence="2">
    <location>
        <begin position="163"/>
        <end position="275"/>
    </location>
</feature>
<keyword evidence="4" id="KW-1185">Reference proteome</keyword>
<dbReference type="PANTHER" id="PTHR38166:SF1">
    <property type="entry name" value="C2H2-TYPE DOMAIN-CONTAINING PROTEIN"/>
    <property type="match status" value="1"/>
</dbReference>
<feature type="region of interest" description="Disordered" evidence="1">
    <location>
        <begin position="85"/>
        <end position="106"/>
    </location>
</feature>
<evidence type="ECO:0000313" key="4">
    <source>
        <dbReference type="Proteomes" id="UP001301769"/>
    </source>
</evidence>
<sequence>MSGSNSESGLPSEPGALSAEPASPDSPKGSTSSHVASSRFRPRRAHSPPPTKPFPSSVYPTTSRASVNTSQRVSGISVSSYWSRSSRSSVNSGFSDSRYSTTSIESDRTTFSGAIRPITVPKGWRSPEDMLRQYNVMLAQAQRTPEANPRGVTARALRARLAALMVSLNDSDPLVVSHVTVNGNFSVCRRLDNDMINGTQLLYALAKGQGAVDAGNFALSLERQKHVVHSSNISKLQGISIPFERALGYANKLRAIEQLFPLFLQDLMPEAGPVDNGQMGEAPFMEKPHNGSAEKDAVMVKKELLSESDDDRMLQRDKPTESSDLSLKVMAELNLKASDLTKEHGKQPIPSIAHVLAGEDASEIEVPPASRPLSTSTSTTAQSASDASTSSNDDTIVPSTTELREILLTRLMDYFFSVFSSTPIRRVQNHTDGSSSANARPSSTKSLGQDSSDSTRANLNKRRRISGDGNGQDAEEDGPSKRKSKDGGSERLSLPIKRRLACPYFKNCPRKFQDERSCCGPGWWTVHRVNRRRTLPKEASEEEKWIAVYRVLFLAEDPASIPSPYYELQDDATSRPGDAEEDTAGQDSSELERYESFLRRELPVQVRRELEVRINESLSPLEESFRGQLVDIVRDVQLNLYESYKASRAENDVSQTNPEELTGSGMGVLQEPAETLDDGAGIDVSITGDASNMGGSEDGWPDHQIDNTMLLAGMELDDELAAYRPAEPYVEQSLGDFDGLLWDFSDPVPASSSGIADPMTTTQGEDSGYGGSSTGCSDMVGTGWAW</sequence>
<name>A0AAN6XXX2_9PEZI</name>
<dbReference type="EMBL" id="MU858221">
    <property type="protein sequence ID" value="KAK4208954.1"/>
    <property type="molecule type" value="Genomic_DNA"/>
</dbReference>
<feature type="compositionally biased region" description="Low complexity" evidence="1">
    <location>
        <begin position="85"/>
        <end position="98"/>
    </location>
</feature>
<evidence type="ECO:0000259" key="2">
    <source>
        <dbReference type="PROSITE" id="PS51299"/>
    </source>
</evidence>
<feature type="compositionally biased region" description="Polar residues" evidence="1">
    <location>
        <begin position="58"/>
        <end position="70"/>
    </location>
</feature>
<gene>
    <name evidence="3" type="ORF">QBC37DRAFT_451480</name>
</gene>
<organism evidence="3 4">
    <name type="scientific">Rhypophila decipiens</name>
    <dbReference type="NCBI Taxonomy" id="261697"/>
    <lineage>
        <taxon>Eukaryota</taxon>
        <taxon>Fungi</taxon>
        <taxon>Dikarya</taxon>
        <taxon>Ascomycota</taxon>
        <taxon>Pezizomycotina</taxon>
        <taxon>Sordariomycetes</taxon>
        <taxon>Sordariomycetidae</taxon>
        <taxon>Sordariales</taxon>
        <taxon>Naviculisporaceae</taxon>
        <taxon>Rhypophila</taxon>
    </lineage>
</organism>
<evidence type="ECO:0000313" key="3">
    <source>
        <dbReference type="EMBL" id="KAK4208954.1"/>
    </source>
</evidence>
<feature type="region of interest" description="Disordered" evidence="1">
    <location>
        <begin position="564"/>
        <end position="592"/>
    </location>
</feature>
<dbReference type="GO" id="GO:0003677">
    <property type="term" value="F:DNA binding"/>
    <property type="evidence" value="ECO:0007669"/>
    <property type="project" value="InterPro"/>
</dbReference>
<dbReference type="Proteomes" id="UP001301769">
    <property type="component" value="Unassembled WGS sequence"/>
</dbReference>
<feature type="compositionally biased region" description="Low complexity" evidence="1">
    <location>
        <begin position="374"/>
        <end position="395"/>
    </location>
</feature>
<dbReference type="PANTHER" id="PTHR38166">
    <property type="entry name" value="C2H2-TYPE DOMAIN-CONTAINING PROTEIN-RELATED"/>
    <property type="match status" value="1"/>
</dbReference>
<dbReference type="Gene3D" id="3.10.260.10">
    <property type="entry name" value="Transcription regulator HTH, APSES-type DNA-binding domain"/>
    <property type="match status" value="1"/>
</dbReference>
<dbReference type="AlphaFoldDB" id="A0AAN6XXX2"/>
<evidence type="ECO:0000256" key="1">
    <source>
        <dbReference type="SAM" id="MobiDB-lite"/>
    </source>
</evidence>
<feature type="region of interest" description="Disordered" evidence="1">
    <location>
        <begin position="427"/>
        <end position="492"/>
    </location>
</feature>
<proteinExistence type="predicted"/>
<feature type="compositionally biased region" description="Polar residues" evidence="1">
    <location>
        <begin position="430"/>
        <end position="458"/>
    </location>
</feature>
<feature type="compositionally biased region" description="Basic and acidic residues" evidence="1">
    <location>
        <begin position="305"/>
        <end position="321"/>
    </location>
</feature>
<feature type="region of interest" description="Disordered" evidence="1">
    <location>
        <begin position="1"/>
        <end position="70"/>
    </location>
</feature>
<reference evidence="3" key="1">
    <citation type="journal article" date="2023" name="Mol. Phylogenet. Evol.">
        <title>Genome-scale phylogeny and comparative genomics of the fungal order Sordariales.</title>
        <authorList>
            <person name="Hensen N."/>
            <person name="Bonometti L."/>
            <person name="Westerberg I."/>
            <person name="Brannstrom I.O."/>
            <person name="Guillou S."/>
            <person name="Cros-Aarteil S."/>
            <person name="Calhoun S."/>
            <person name="Haridas S."/>
            <person name="Kuo A."/>
            <person name="Mondo S."/>
            <person name="Pangilinan J."/>
            <person name="Riley R."/>
            <person name="LaButti K."/>
            <person name="Andreopoulos B."/>
            <person name="Lipzen A."/>
            <person name="Chen C."/>
            <person name="Yan M."/>
            <person name="Daum C."/>
            <person name="Ng V."/>
            <person name="Clum A."/>
            <person name="Steindorff A."/>
            <person name="Ohm R.A."/>
            <person name="Martin F."/>
            <person name="Silar P."/>
            <person name="Natvig D.O."/>
            <person name="Lalanne C."/>
            <person name="Gautier V."/>
            <person name="Ament-Velasquez S.L."/>
            <person name="Kruys A."/>
            <person name="Hutchinson M.I."/>
            <person name="Powell A.J."/>
            <person name="Barry K."/>
            <person name="Miller A.N."/>
            <person name="Grigoriev I.V."/>
            <person name="Debuchy R."/>
            <person name="Gladieux P."/>
            <person name="Hiltunen Thoren M."/>
            <person name="Johannesson H."/>
        </authorList>
    </citation>
    <scope>NUCLEOTIDE SEQUENCE</scope>
    <source>
        <strain evidence="3">PSN293</strain>
    </source>
</reference>
<dbReference type="SUPFAM" id="SSF54616">
    <property type="entry name" value="DNA-binding domain of Mlu1-box binding protein MBP1"/>
    <property type="match status" value="1"/>
</dbReference>
<dbReference type="InterPro" id="IPR036887">
    <property type="entry name" value="HTH_APSES_sf"/>
</dbReference>
<reference evidence="3" key="2">
    <citation type="submission" date="2023-05" db="EMBL/GenBank/DDBJ databases">
        <authorList>
            <consortium name="Lawrence Berkeley National Laboratory"/>
            <person name="Steindorff A."/>
            <person name="Hensen N."/>
            <person name="Bonometti L."/>
            <person name="Westerberg I."/>
            <person name="Brannstrom I.O."/>
            <person name="Guillou S."/>
            <person name="Cros-Aarteil S."/>
            <person name="Calhoun S."/>
            <person name="Haridas S."/>
            <person name="Kuo A."/>
            <person name="Mondo S."/>
            <person name="Pangilinan J."/>
            <person name="Riley R."/>
            <person name="Labutti K."/>
            <person name="Andreopoulos B."/>
            <person name="Lipzen A."/>
            <person name="Chen C."/>
            <person name="Yanf M."/>
            <person name="Daum C."/>
            <person name="Ng V."/>
            <person name="Clum A."/>
            <person name="Ohm R."/>
            <person name="Martin F."/>
            <person name="Silar P."/>
            <person name="Natvig D."/>
            <person name="Lalanne C."/>
            <person name="Gautier V."/>
            <person name="Ament-Velasquez S.L."/>
            <person name="Kruys A."/>
            <person name="Hutchinson M.I."/>
            <person name="Powell A.J."/>
            <person name="Barry K."/>
            <person name="Miller A.N."/>
            <person name="Grigoriev I.V."/>
            <person name="Debuchy R."/>
            <person name="Gladieux P."/>
            <person name="Thoren M.H."/>
            <person name="Johannesson H."/>
        </authorList>
    </citation>
    <scope>NUCLEOTIDE SEQUENCE</scope>
    <source>
        <strain evidence="3">PSN293</strain>
    </source>
</reference>